<reference evidence="3 4" key="1">
    <citation type="submission" date="2019-10" db="EMBL/GenBank/DDBJ databases">
        <title>Actinomadura rubteroloni sp. nov. and Actinomadura macrotermitis sp. nov., isolated from the gut of fungus growing-termite Macrotermes natalensis.</title>
        <authorList>
            <person name="Benndorf R."/>
            <person name="Martin K."/>
            <person name="Kuefner M."/>
            <person name="De Beer W."/>
            <person name="Kaster A.-K."/>
            <person name="Vollmers J."/>
            <person name="Poulsen M."/>
            <person name="Beemelmanns C."/>
        </authorList>
    </citation>
    <scope>NUCLEOTIDE SEQUENCE [LARGE SCALE GENOMIC DNA]</scope>
    <source>
        <strain evidence="3 4">RB68</strain>
    </source>
</reference>
<dbReference type="Gene3D" id="1.10.10.10">
    <property type="entry name" value="Winged helix-like DNA-binding domain superfamily/Winged helix DNA-binding domain"/>
    <property type="match status" value="1"/>
</dbReference>
<dbReference type="GO" id="GO:0006355">
    <property type="term" value="P:regulation of DNA-templated transcription"/>
    <property type="evidence" value="ECO:0007669"/>
    <property type="project" value="InterPro"/>
</dbReference>
<dbReference type="InterPro" id="IPR000792">
    <property type="entry name" value="Tscrpt_reg_LuxR_C"/>
</dbReference>
<dbReference type="AlphaFoldDB" id="A0A7K0C7Z2"/>
<dbReference type="InterPro" id="IPR036388">
    <property type="entry name" value="WH-like_DNA-bd_sf"/>
</dbReference>
<dbReference type="InterPro" id="IPR016032">
    <property type="entry name" value="Sig_transdc_resp-reg_C-effctor"/>
</dbReference>
<feature type="region of interest" description="Disordered" evidence="1">
    <location>
        <begin position="1"/>
        <end position="21"/>
    </location>
</feature>
<dbReference type="PANTHER" id="PTHR47691:SF3">
    <property type="entry name" value="HTH-TYPE TRANSCRIPTIONAL REGULATOR RV0890C-RELATED"/>
    <property type="match status" value="1"/>
</dbReference>
<gene>
    <name evidence="3" type="ORF">ACRB68_76810</name>
</gene>
<dbReference type="PROSITE" id="PS00622">
    <property type="entry name" value="HTH_LUXR_1"/>
    <property type="match status" value="1"/>
</dbReference>
<keyword evidence="4" id="KW-1185">Reference proteome</keyword>
<name>A0A7K0C7Z2_9ACTN</name>
<dbReference type="SUPFAM" id="SSF46894">
    <property type="entry name" value="C-terminal effector domain of the bipartite response regulators"/>
    <property type="match status" value="1"/>
</dbReference>
<evidence type="ECO:0000259" key="2">
    <source>
        <dbReference type="PROSITE" id="PS50043"/>
    </source>
</evidence>
<dbReference type="InterPro" id="IPR027417">
    <property type="entry name" value="P-loop_NTPase"/>
</dbReference>
<dbReference type="Proteomes" id="UP000487268">
    <property type="component" value="Unassembled WGS sequence"/>
</dbReference>
<dbReference type="PRINTS" id="PR00364">
    <property type="entry name" value="DISEASERSIST"/>
</dbReference>
<dbReference type="InterPro" id="IPR011990">
    <property type="entry name" value="TPR-like_helical_dom_sf"/>
</dbReference>
<accession>A0A7K0C7Z2</accession>
<evidence type="ECO:0000313" key="4">
    <source>
        <dbReference type="Proteomes" id="UP000487268"/>
    </source>
</evidence>
<comment type="caution">
    <text evidence="3">The sequence shown here is derived from an EMBL/GenBank/DDBJ whole genome shotgun (WGS) entry which is preliminary data.</text>
</comment>
<dbReference type="RefSeq" id="WP_153541554.1">
    <property type="nucleotide sequence ID" value="NZ_WEGH01000006.1"/>
</dbReference>
<dbReference type="Gene3D" id="3.40.50.300">
    <property type="entry name" value="P-loop containing nucleotide triphosphate hydrolases"/>
    <property type="match status" value="1"/>
</dbReference>
<dbReference type="PROSITE" id="PS50043">
    <property type="entry name" value="HTH_LUXR_2"/>
    <property type="match status" value="1"/>
</dbReference>
<dbReference type="Gene3D" id="1.25.40.10">
    <property type="entry name" value="Tetratricopeptide repeat domain"/>
    <property type="match status" value="1"/>
</dbReference>
<dbReference type="GO" id="GO:0003677">
    <property type="term" value="F:DNA binding"/>
    <property type="evidence" value="ECO:0007669"/>
    <property type="project" value="InterPro"/>
</dbReference>
<proteinExistence type="predicted"/>
<dbReference type="Pfam" id="PF00196">
    <property type="entry name" value="GerE"/>
    <property type="match status" value="1"/>
</dbReference>
<dbReference type="GO" id="GO:0043531">
    <property type="term" value="F:ADP binding"/>
    <property type="evidence" value="ECO:0007669"/>
    <property type="project" value="InterPro"/>
</dbReference>
<dbReference type="EMBL" id="WEGH01000006">
    <property type="protein sequence ID" value="MQY09555.1"/>
    <property type="molecule type" value="Genomic_DNA"/>
</dbReference>
<dbReference type="OrthoDB" id="3194665at2"/>
<evidence type="ECO:0000313" key="3">
    <source>
        <dbReference type="EMBL" id="MQY09555.1"/>
    </source>
</evidence>
<sequence>MTVQSTTGQSTAGQSTGQSGSLPAELTAFVGRAMELDELAEALRRSRLVTLTGVGGVGKSRLALRAATLMRGAYPGGAWFVELSALRRPDLLTRTVADALRLPDLAAVEPLELIADHLARRRALLVLDTCEHLVDGCAELAEALLRAAPELRVLTTSREPLNVIGEHVVAVPPLGDPDSVRLFADRAEAMAPAFAVTAANRELVAGLCRRLDGLPLAIELAAVRLRTMSIEQLDQRLDDRFRLLGGARRGHDRHQTLRAAVEWSHELCTGEEKRLWARLSVFPGTFDLTAADRICGGDTVGTLGRLVEKSIVVWEENGDRYRMLDAIREYGAERLEELGEGAALRGRHQEHYFALAAQAMRTATGDRQIPVLQGLRAESANLRVAFDHALATPGQERAGLRLTARLWPYWMMLGLLGEPRVWCRRALAAAPEPCPERGWAAHGAALFATLQGDADDAAPLLDEAQEAADRYGDEALAGHIMQTRARIALLQGDVPSAIRLHEKAGAVFAEIGYPDSYALGNFMLLGCVFEFAREPDRALEVCEEGLRICRAHGDLWSETFTLYVRAGAYWLKGEIERALADSLEALAIRETYGDLFGITVLLDLVKGCLVSMGEFERGALLDGATLEYWRSLGAPVQLGPDYLEIQEMVRTANREGMSPAAYQAAVARGAELTVEQAVVLARRADTMLPRRLTDTAPQPLTRRERQVAELVAEGLTNRDIAGRLTIAKRTVDSHIEHIMAKLGVASRTEIAAWSRRRSRTAS</sequence>
<dbReference type="SMART" id="SM00421">
    <property type="entry name" value="HTH_LUXR"/>
    <property type="match status" value="1"/>
</dbReference>
<organism evidence="3 4">
    <name type="scientific">Actinomadura macrotermitis</name>
    <dbReference type="NCBI Taxonomy" id="2585200"/>
    <lineage>
        <taxon>Bacteria</taxon>
        <taxon>Bacillati</taxon>
        <taxon>Actinomycetota</taxon>
        <taxon>Actinomycetes</taxon>
        <taxon>Streptosporangiales</taxon>
        <taxon>Thermomonosporaceae</taxon>
        <taxon>Actinomadura</taxon>
    </lineage>
</organism>
<dbReference type="PRINTS" id="PR00038">
    <property type="entry name" value="HTHLUXR"/>
</dbReference>
<dbReference type="CDD" id="cd06170">
    <property type="entry name" value="LuxR_C_like"/>
    <property type="match status" value="1"/>
</dbReference>
<dbReference type="SUPFAM" id="SSF48452">
    <property type="entry name" value="TPR-like"/>
    <property type="match status" value="1"/>
</dbReference>
<dbReference type="SUPFAM" id="SSF52540">
    <property type="entry name" value="P-loop containing nucleoside triphosphate hydrolases"/>
    <property type="match status" value="1"/>
</dbReference>
<protein>
    <recommendedName>
        <fullName evidence="2">HTH luxR-type domain-containing protein</fullName>
    </recommendedName>
</protein>
<feature type="domain" description="HTH luxR-type" evidence="2">
    <location>
        <begin position="693"/>
        <end position="758"/>
    </location>
</feature>
<evidence type="ECO:0000256" key="1">
    <source>
        <dbReference type="SAM" id="MobiDB-lite"/>
    </source>
</evidence>
<dbReference type="PANTHER" id="PTHR47691">
    <property type="entry name" value="REGULATOR-RELATED"/>
    <property type="match status" value="1"/>
</dbReference>